<gene>
    <name evidence="3" type="ORF">ACHHYP_15064</name>
</gene>
<protein>
    <submittedName>
        <fullName evidence="3">Protein kinase</fullName>
    </submittedName>
</protein>
<sequence>MPQEIAGYTTRNVSTAVDMRSLYLTITEPAEHLAQLPAGVSLQMGFTHTNISTVGDLSKDTNVQTLDFEDNMHLDLSQAAFPKTLTAIKLKFCGLKAMPSTIPYGQLASLRVMFNDITTVENLDLRNATEMFFFGNPIKTISNVTLRSNVTAFDCQGCDLTTFLIDTETLHVLEQAPHFMVGSVNVSTTCALPNKPAPLKNGNMTYIVCVSPGSLLSEPKSLSDTKTSTATIVGAIIGAVVAVAIAGMLYMKCAARRSKEAMGQSTAPTVSTTTQGGASVDLSALALIRLDDRDIALSRVIAEGAYGQVWQGTYRASSVTQRGYLEKAVAIKVCLPGKTGSTAIAQLVEEILLTSQLESPCIVKTLGASWRIPSELQMVLEWMDRGDLKSVLDATTPATFSWREKAECIAAMADGLVYLHSLDIIHRDIKSRNVLLDSTKGTKLTDFGVSREATTETMTIGVGTYRWMAPEILADNHYTTAADIYSFGMVLSELTTHHIPYVDQVNDKGHALIDTAIMSRVINGSIKPTFASSCPAWIRQLGIDCIAPSPEDRPSAMKVAYIGLGDYHCNLQSGTTKKPLQE</sequence>
<dbReference type="SMART" id="SM00220">
    <property type="entry name" value="S_TKc"/>
    <property type="match status" value="1"/>
</dbReference>
<dbReference type="PROSITE" id="PS50011">
    <property type="entry name" value="PROTEIN_KINASE_DOM"/>
    <property type="match status" value="1"/>
</dbReference>
<dbReference type="InterPro" id="IPR011009">
    <property type="entry name" value="Kinase-like_dom_sf"/>
</dbReference>
<keyword evidence="3" id="KW-0418">Kinase</keyword>
<dbReference type="InterPro" id="IPR008271">
    <property type="entry name" value="Ser/Thr_kinase_AS"/>
</dbReference>
<dbReference type="Gene3D" id="3.80.10.10">
    <property type="entry name" value="Ribonuclease Inhibitor"/>
    <property type="match status" value="1"/>
</dbReference>
<evidence type="ECO:0000313" key="3">
    <source>
        <dbReference type="EMBL" id="OQR83130.1"/>
    </source>
</evidence>
<dbReference type="PRINTS" id="PR00109">
    <property type="entry name" value="TYRKINASE"/>
</dbReference>
<dbReference type="AlphaFoldDB" id="A0A1V9YBM4"/>
<dbReference type="PROSITE" id="PS00108">
    <property type="entry name" value="PROTEIN_KINASE_ST"/>
    <property type="match status" value="1"/>
</dbReference>
<evidence type="ECO:0000313" key="4">
    <source>
        <dbReference type="Proteomes" id="UP000243579"/>
    </source>
</evidence>
<keyword evidence="4" id="KW-1185">Reference proteome</keyword>
<dbReference type="Pfam" id="PF07714">
    <property type="entry name" value="PK_Tyr_Ser-Thr"/>
    <property type="match status" value="1"/>
</dbReference>
<proteinExistence type="predicted"/>
<dbReference type="OrthoDB" id="4062651at2759"/>
<feature type="transmembrane region" description="Helical" evidence="1">
    <location>
        <begin position="230"/>
        <end position="250"/>
    </location>
</feature>
<evidence type="ECO:0000256" key="1">
    <source>
        <dbReference type="SAM" id="Phobius"/>
    </source>
</evidence>
<keyword evidence="1" id="KW-0812">Transmembrane</keyword>
<dbReference type="PANTHER" id="PTHR44329">
    <property type="entry name" value="SERINE/THREONINE-PROTEIN KINASE TNNI3K-RELATED"/>
    <property type="match status" value="1"/>
</dbReference>
<reference evidence="3 4" key="1">
    <citation type="journal article" date="2014" name="Genome Biol. Evol.">
        <title>The secreted proteins of Achlya hypogyna and Thraustotheca clavata identify the ancestral oomycete secretome and reveal gene acquisitions by horizontal gene transfer.</title>
        <authorList>
            <person name="Misner I."/>
            <person name="Blouin N."/>
            <person name="Leonard G."/>
            <person name="Richards T.A."/>
            <person name="Lane C.E."/>
        </authorList>
    </citation>
    <scope>NUCLEOTIDE SEQUENCE [LARGE SCALE GENOMIC DNA]</scope>
    <source>
        <strain evidence="3 4">ATCC 48635</strain>
    </source>
</reference>
<evidence type="ECO:0000259" key="2">
    <source>
        <dbReference type="PROSITE" id="PS50011"/>
    </source>
</evidence>
<dbReference type="SUPFAM" id="SSF56112">
    <property type="entry name" value="Protein kinase-like (PK-like)"/>
    <property type="match status" value="1"/>
</dbReference>
<dbReference type="PANTHER" id="PTHR44329:SF214">
    <property type="entry name" value="PROTEIN KINASE DOMAIN-CONTAINING PROTEIN"/>
    <property type="match status" value="1"/>
</dbReference>
<dbReference type="SUPFAM" id="SSF52058">
    <property type="entry name" value="L domain-like"/>
    <property type="match status" value="1"/>
</dbReference>
<dbReference type="InterPro" id="IPR051681">
    <property type="entry name" value="Ser/Thr_Kinases-Pseudokinases"/>
</dbReference>
<keyword evidence="3" id="KW-0808">Transferase</keyword>
<dbReference type="InterPro" id="IPR001245">
    <property type="entry name" value="Ser-Thr/Tyr_kinase_cat_dom"/>
</dbReference>
<keyword evidence="1" id="KW-1133">Transmembrane helix</keyword>
<dbReference type="EMBL" id="JNBR01002305">
    <property type="protein sequence ID" value="OQR83130.1"/>
    <property type="molecule type" value="Genomic_DNA"/>
</dbReference>
<comment type="caution">
    <text evidence="3">The sequence shown here is derived from an EMBL/GenBank/DDBJ whole genome shotgun (WGS) entry which is preliminary data.</text>
</comment>
<dbReference type="Proteomes" id="UP000243579">
    <property type="component" value="Unassembled WGS sequence"/>
</dbReference>
<keyword evidence="1" id="KW-0472">Membrane</keyword>
<organism evidence="3 4">
    <name type="scientific">Achlya hypogyna</name>
    <name type="common">Oomycete</name>
    <name type="synonym">Protoachlya hypogyna</name>
    <dbReference type="NCBI Taxonomy" id="1202772"/>
    <lineage>
        <taxon>Eukaryota</taxon>
        <taxon>Sar</taxon>
        <taxon>Stramenopiles</taxon>
        <taxon>Oomycota</taxon>
        <taxon>Saprolegniomycetes</taxon>
        <taxon>Saprolegniales</taxon>
        <taxon>Achlyaceae</taxon>
        <taxon>Achlya</taxon>
    </lineage>
</organism>
<dbReference type="InterPro" id="IPR000719">
    <property type="entry name" value="Prot_kinase_dom"/>
</dbReference>
<dbReference type="STRING" id="1202772.A0A1V9YBM4"/>
<dbReference type="Gene3D" id="1.10.510.10">
    <property type="entry name" value="Transferase(Phosphotransferase) domain 1"/>
    <property type="match status" value="1"/>
</dbReference>
<name>A0A1V9YBM4_ACHHY</name>
<accession>A0A1V9YBM4</accession>
<dbReference type="GO" id="GO:0005524">
    <property type="term" value="F:ATP binding"/>
    <property type="evidence" value="ECO:0007669"/>
    <property type="project" value="InterPro"/>
</dbReference>
<feature type="domain" description="Protein kinase" evidence="2">
    <location>
        <begin position="295"/>
        <end position="571"/>
    </location>
</feature>
<dbReference type="GO" id="GO:0004674">
    <property type="term" value="F:protein serine/threonine kinase activity"/>
    <property type="evidence" value="ECO:0007669"/>
    <property type="project" value="TreeGrafter"/>
</dbReference>
<dbReference type="InterPro" id="IPR032675">
    <property type="entry name" value="LRR_dom_sf"/>
</dbReference>